<name>A0A9W6R4J1_9PSEU</name>
<feature type="domain" description="PIN" evidence="5">
    <location>
        <begin position="3"/>
        <end position="124"/>
    </location>
</feature>
<keyword evidence="3" id="KW-0378">Hydrolase</keyword>
<evidence type="ECO:0000313" key="7">
    <source>
        <dbReference type="Proteomes" id="UP001165136"/>
    </source>
</evidence>
<organism evidence="6 7">
    <name type="scientific">Amycolatopsis taiwanensis</name>
    <dbReference type="NCBI Taxonomy" id="342230"/>
    <lineage>
        <taxon>Bacteria</taxon>
        <taxon>Bacillati</taxon>
        <taxon>Actinomycetota</taxon>
        <taxon>Actinomycetes</taxon>
        <taxon>Pseudonocardiales</taxon>
        <taxon>Pseudonocardiaceae</taxon>
        <taxon>Amycolatopsis</taxon>
    </lineage>
</organism>
<keyword evidence="1" id="KW-0540">Nuclease</keyword>
<gene>
    <name evidence="6" type="primary">vapC46</name>
    <name evidence="6" type="ORF">Atai01_41210</name>
</gene>
<dbReference type="Proteomes" id="UP001165136">
    <property type="component" value="Unassembled WGS sequence"/>
</dbReference>
<proteinExistence type="predicted"/>
<keyword evidence="7" id="KW-1185">Reference proteome</keyword>
<evidence type="ECO:0000313" key="6">
    <source>
        <dbReference type="EMBL" id="GLY67502.1"/>
    </source>
</evidence>
<dbReference type="InterPro" id="IPR029060">
    <property type="entry name" value="PIN-like_dom_sf"/>
</dbReference>
<dbReference type="SUPFAM" id="SSF88723">
    <property type="entry name" value="PIN domain-like"/>
    <property type="match status" value="1"/>
</dbReference>
<dbReference type="RefSeq" id="WP_027941599.1">
    <property type="nucleotide sequence ID" value="NZ_BSTI01000008.1"/>
</dbReference>
<keyword evidence="2" id="KW-0479">Metal-binding</keyword>
<accession>A0A9W6R4J1</accession>
<protein>
    <submittedName>
        <fullName evidence="6">Ribonuclease VapC46</fullName>
    </submittedName>
</protein>
<dbReference type="InterPro" id="IPR002716">
    <property type="entry name" value="PIN_dom"/>
</dbReference>
<dbReference type="AlphaFoldDB" id="A0A9W6R4J1"/>
<evidence type="ECO:0000256" key="1">
    <source>
        <dbReference type="ARBA" id="ARBA00022722"/>
    </source>
</evidence>
<dbReference type="GO" id="GO:0046872">
    <property type="term" value="F:metal ion binding"/>
    <property type="evidence" value="ECO:0007669"/>
    <property type="project" value="UniProtKB-KW"/>
</dbReference>
<comment type="caution">
    <text evidence="6">The sequence shown here is derived from an EMBL/GenBank/DDBJ whole genome shotgun (WGS) entry which is preliminary data.</text>
</comment>
<dbReference type="CDD" id="cd09874">
    <property type="entry name" value="PIN_MT3492-like"/>
    <property type="match status" value="1"/>
</dbReference>
<evidence type="ECO:0000256" key="3">
    <source>
        <dbReference type="ARBA" id="ARBA00022801"/>
    </source>
</evidence>
<keyword evidence="4" id="KW-0460">Magnesium</keyword>
<dbReference type="EMBL" id="BSTI01000008">
    <property type="protein sequence ID" value="GLY67502.1"/>
    <property type="molecule type" value="Genomic_DNA"/>
</dbReference>
<dbReference type="GO" id="GO:0004518">
    <property type="term" value="F:nuclease activity"/>
    <property type="evidence" value="ECO:0007669"/>
    <property type="project" value="UniProtKB-KW"/>
</dbReference>
<evidence type="ECO:0000256" key="4">
    <source>
        <dbReference type="ARBA" id="ARBA00022842"/>
    </source>
</evidence>
<evidence type="ECO:0000256" key="2">
    <source>
        <dbReference type="ARBA" id="ARBA00022723"/>
    </source>
</evidence>
<dbReference type="GO" id="GO:0016787">
    <property type="term" value="F:hydrolase activity"/>
    <property type="evidence" value="ECO:0007669"/>
    <property type="project" value="UniProtKB-KW"/>
</dbReference>
<dbReference type="Pfam" id="PF01850">
    <property type="entry name" value="PIN"/>
    <property type="match status" value="1"/>
</dbReference>
<reference evidence="6" key="1">
    <citation type="submission" date="2023-03" db="EMBL/GenBank/DDBJ databases">
        <title>Amycolatopsis taiwanensis NBRC 103393.</title>
        <authorList>
            <person name="Ichikawa N."/>
            <person name="Sato H."/>
            <person name="Tonouchi N."/>
        </authorList>
    </citation>
    <scope>NUCLEOTIDE SEQUENCE</scope>
    <source>
        <strain evidence="6">NBRC 103393</strain>
    </source>
</reference>
<evidence type="ECO:0000259" key="5">
    <source>
        <dbReference type="Pfam" id="PF01850"/>
    </source>
</evidence>
<dbReference type="Gene3D" id="3.40.50.1010">
    <property type="entry name" value="5'-nuclease"/>
    <property type="match status" value="1"/>
</dbReference>
<sequence>MRIYLDSSALLKRVIEEPESEALRVQLRGHVEERAVLLSSRLASIEVGRAIRMRFDLGYAAAADFVDDAMSGVAEHPIGDEVVSLGQRLNPNRLRSLDAIHLASAMMLGADLLITYDHRMADAGEHNGLRCAAPGR</sequence>